<proteinExistence type="predicted"/>
<evidence type="ECO:0000256" key="1">
    <source>
        <dbReference type="SAM" id="SignalP"/>
    </source>
</evidence>
<evidence type="ECO:0000313" key="3">
    <source>
        <dbReference type="Proteomes" id="UP000231343"/>
    </source>
</evidence>
<keyword evidence="1" id="KW-0732">Signal</keyword>
<dbReference type="EMBL" id="PEYM01000071">
    <property type="protein sequence ID" value="PIS29817.1"/>
    <property type="molecule type" value="Genomic_DNA"/>
</dbReference>
<accession>A0A2H0XXZ3</accession>
<dbReference type="AlphaFoldDB" id="A0A2H0XXZ3"/>
<organism evidence="2 3">
    <name type="scientific">Candidatus Saganbacteria bacterium CG08_land_8_20_14_0_20_45_16</name>
    <dbReference type="NCBI Taxonomy" id="2014293"/>
    <lineage>
        <taxon>Bacteria</taxon>
        <taxon>Bacillati</taxon>
        <taxon>Saganbacteria</taxon>
    </lineage>
</organism>
<dbReference type="SUPFAM" id="SSF56935">
    <property type="entry name" value="Porins"/>
    <property type="match status" value="1"/>
</dbReference>
<reference evidence="2 3" key="1">
    <citation type="submission" date="2017-09" db="EMBL/GenBank/DDBJ databases">
        <title>Depth-based differentiation of microbial function through sediment-hosted aquifers and enrichment of novel symbionts in the deep terrestrial subsurface.</title>
        <authorList>
            <person name="Probst A.J."/>
            <person name="Ladd B."/>
            <person name="Jarett J.K."/>
            <person name="Geller-Mcgrath D.E."/>
            <person name="Sieber C.M."/>
            <person name="Emerson J.B."/>
            <person name="Anantharaman K."/>
            <person name="Thomas B.C."/>
            <person name="Malmstrom R."/>
            <person name="Stieglmeier M."/>
            <person name="Klingl A."/>
            <person name="Woyke T."/>
            <person name="Ryan C.M."/>
            <person name="Banfield J.F."/>
        </authorList>
    </citation>
    <scope>NUCLEOTIDE SEQUENCE [LARGE SCALE GENOMIC DNA]</scope>
    <source>
        <strain evidence="2">CG08_land_8_20_14_0_20_45_16</strain>
    </source>
</reference>
<evidence type="ECO:0008006" key="4">
    <source>
        <dbReference type="Google" id="ProtNLM"/>
    </source>
</evidence>
<sequence length="425" mass="46721">MKKFFTLLIAFVFVLNITQAFAASVQKIEQYIATLENKLAAATTPAKKAQLRQLISEAQASLEQAKGTSSYSAPMAEEETASNNDLANFKEQVNIAIANLNSKIDGVKSKGDKGATVAGRAYISWFKDVKSGSVTPNQFNIDRVYVDFKKSFDHDASVRLTTDIGYESGLTGGKWNTYLKYAYFDLGNFSQHVPAAAFLGLNDVIIGQSPAHWIDFMQEYWNFRYVAKTLTDQYGFFNSADMGLAAKGSFNLTSFEIPYLRNLAYHALVMNGNGYKTKESNNGKDIALALITNPIDEVTLAVGYMAEDVALSSFQLDGLVKKLTAMGAYKFSDPLSGLVFVESASQQDSKEGGYSVGGQAEILDKTNLFGRYDSFNHGGADYIANIVGVEYNWGSNVKLAIDYQADTKNGADNSDKIYLHTRVKW</sequence>
<evidence type="ECO:0000313" key="2">
    <source>
        <dbReference type="EMBL" id="PIS29817.1"/>
    </source>
</evidence>
<protein>
    <recommendedName>
        <fullName evidence="4">Porin</fullName>
    </recommendedName>
</protein>
<gene>
    <name evidence="2" type="ORF">COT42_04285</name>
</gene>
<feature type="chain" id="PRO_5013917229" description="Porin" evidence="1">
    <location>
        <begin position="23"/>
        <end position="425"/>
    </location>
</feature>
<dbReference type="Proteomes" id="UP000231343">
    <property type="component" value="Unassembled WGS sequence"/>
</dbReference>
<comment type="caution">
    <text evidence="2">The sequence shown here is derived from an EMBL/GenBank/DDBJ whole genome shotgun (WGS) entry which is preliminary data.</text>
</comment>
<feature type="signal peptide" evidence="1">
    <location>
        <begin position="1"/>
        <end position="22"/>
    </location>
</feature>
<name>A0A2H0XXZ3_UNCSA</name>